<dbReference type="PANTHER" id="PTHR30093">
    <property type="entry name" value="GENERAL SECRETION PATHWAY PROTEIN G"/>
    <property type="match status" value="1"/>
</dbReference>
<dbReference type="AlphaFoldDB" id="A0A402D3J4"/>
<keyword evidence="2" id="KW-1185">Reference proteome</keyword>
<organism evidence="1 2">
    <name type="scientific">Capsulimonas corticalis</name>
    <dbReference type="NCBI Taxonomy" id="2219043"/>
    <lineage>
        <taxon>Bacteria</taxon>
        <taxon>Bacillati</taxon>
        <taxon>Armatimonadota</taxon>
        <taxon>Armatimonadia</taxon>
        <taxon>Capsulimonadales</taxon>
        <taxon>Capsulimonadaceae</taxon>
        <taxon>Capsulimonas</taxon>
    </lineage>
</organism>
<dbReference type="EMBL" id="AP025739">
    <property type="protein sequence ID" value="BDI31877.1"/>
    <property type="molecule type" value="Genomic_DNA"/>
</dbReference>
<evidence type="ECO:0000313" key="2">
    <source>
        <dbReference type="Proteomes" id="UP000287394"/>
    </source>
</evidence>
<proteinExistence type="predicted"/>
<sequence>MKRVAGMTIGEVAIVLVILAVMAAILFPVFAKAGEYSGPGPYSNPKQIGLAMLQYAEDNEQMLPPRQSYSGPNHELVSWRSMIYPYLRSNNVYESRENAAAKEPDLERDTYHRSYAVNSTTVAKLGASGPFSDVYGGTSRIKDIPNPATVALLTETTAAYNDINVTLPEAFTAKFVPGQNRGALFMSKRFHVSAYLFADGHVRGYAPLQTRNVDGKNLWTRDNSTFSPIENAKVNKVLQYAEDHFEEMQRKRDG</sequence>
<dbReference type="KEGG" id="ccot:CCAX7_39280"/>
<name>A0A402D3J4_9BACT</name>
<dbReference type="Proteomes" id="UP000287394">
    <property type="component" value="Chromosome"/>
</dbReference>
<reference evidence="1 2" key="1">
    <citation type="journal article" date="2019" name="Int. J. Syst. Evol. Microbiol.">
        <title>Capsulimonas corticalis gen. nov., sp. nov., an aerobic capsulated bacterium, of a novel bacterial order, Capsulimonadales ord. nov., of the class Armatimonadia of the phylum Armatimonadetes.</title>
        <authorList>
            <person name="Li J."/>
            <person name="Kudo C."/>
            <person name="Tonouchi A."/>
        </authorList>
    </citation>
    <scope>NUCLEOTIDE SEQUENCE [LARGE SCALE GENOMIC DNA]</scope>
    <source>
        <strain evidence="1 2">AX-7</strain>
    </source>
</reference>
<dbReference type="Pfam" id="PF07596">
    <property type="entry name" value="SBP_bac_10"/>
    <property type="match status" value="1"/>
</dbReference>
<evidence type="ECO:0000313" key="1">
    <source>
        <dbReference type="EMBL" id="BDI31877.1"/>
    </source>
</evidence>
<gene>
    <name evidence="1" type="ORF">CCAX7_39280</name>
</gene>
<protein>
    <submittedName>
        <fullName evidence="1">Uncharacterized protein</fullName>
    </submittedName>
</protein>
<dbReference type="OrthoDB" id="285651at2"/>
<dbReference type="InterPro" id="IPR011453">
    <property type="entry name" value="DUF1559"/>
</dbReference>
<accession>A0A402D3J4</accession>
<dbReference type="RefSeq" id="WP_119324095.1">
    <property type="nucleotide sequence ID" value="NZ_AP025739.1"/>
</dbReference>